<proteinExistence type="predicted"/>
<keyword evidence="4" id="KW-1185">Reference proteome</keyword>
<evidence type="ECO:0000313" key="4">
    <source>
        <dbReference type="Proteomes" id="UP000688137"/>
    </source>
</evidence>
<feature type="compositionally biased region" description="Polar residues" evidence="1">
    <location>
        <begin position="99"/>
        <end position="114"/>
    </location>
</feature>
<dbReference type="PROSITE" id="PS51335">
    <property type="entry name" value="ELMO"/>
    <property type="match status" value="1"/>
</dbReference>
<dbReference type="Pfam" id="PF04727">
    <property type="entry name" value="ELMO_CED12"/>
    <property type="match status" value="1"/>
</dbReference>
<evidence type="ECO:0000313" key="3">
    <source>
        <dbReference type="EMBL" id="CAD8097666.1"/>
    </source>
</evidence>
<feature type="region of interest" description="Disordered" evidence="1">
    <location>
        <begin position="99"/>
        <end position="133"/>
    </location>
</feature>
<reference evidence="3" key="1">
    <citation type="submission" date="2021-01" db="EMBL/GenBank/DDBJ databases">
        <authorList>
            <consortium name="Genoscope - CEA"/>
            <person name="William W."/>
        </authorList>
    </citation>
    <scope>NUCLEOTIDE SEQUENCE</scope>
</reference>
<organism evidence="3 4">
    <name type="scientific">Paramecium primaurelia</name>
    <dbReference type="NCBI Taxonomy" id="5886"/>
    <lineage>
        <taxon>Eukaryota</taxon>
        <taxon>Sar</taxon>
        <taxon>Alveolata</taxon>
        <taxon>Ciliophora</taxon>
        <taxon>Intramacronucleata</taxon>
        <taxon>Oligohymenophorea</taxon>
        <taxon>Peniculida</taxon>
        <taxon>Parameciidae</taxon>
        <taxon>Paramecium</taxon>
    </lineage>
</organism>
<dbReference type="InterPro" id="IPR006816">
    <property type="entry name" value="ELMO_dom"/>
</dbReference>
<dbReference type="PANTHER" id="PTHR12771:SF2">
    <property type="entry name" value="ELMO DOMAIN-CONTAINING PROTEIN 3"/>
    <property type="match status" value="1"/>
</dbReference>
<evidence type="ECO:0000259" key="2">
    <source>
        <dbReference type="PROSITE" id="PS51335"/>
    </source>
</evidence>
<comment type="caution">
    <text evidence="3">The sequence shown here is derived from an EMBL/GenBank/DDBJ whole genome shotgun (WGS) entry which is preliminary data.</text>
</comment>
<dbReference type="InterPro" id="IPR050868">
    <property type="entry name" value="ELMO_domain-containing"/>
</dbReference>
<protein>
    <recommendedName>
        <fullName evidence="2">ELMO domain-containing protein</fullName>
    </recommendedName>
</protein>
<dbReference type="Proteomes" id="UP000688137">
    <property type="component" value="Unassembled WGS sequence"/>
</dbReference>
<dbReference type="EMBL" id="CAJJDM010000107">
    <property type="protein sequence ID" value="CAD8097666.1"/>
    <property type="molecule type" value="Genomic_DNA"/>
</dbReference>
<dbReference type="AlphaFoldDB" id="A0A8S1P3S3"/>
<sequence length="406" mass="47494">MIANQRAIQKKRNIHNIIDNDDEMGEVAEWAGISAAQAKDDDDFDIDNKQVFQQSNDHVEQARQKINQKLNKKGTNINQRNGHLLNNLKDKAKTIALQNNQKNNETSIKQQCQFSDDENEKPHIDKGEESPDKKVFRLSERSIGKIEEEFEQANKERIIDLEKKKNEIKQINFIEAYDELKGSQDIKDQIQFIQKKTSFLDKLFGCFSINLKSNRLIQEKNQVCLMSQLSFDDNNESHFRILYTIYCQFMSTDYCLRYGSHWEMIGFQGADPTTDLRGAGIFGLLQMLAFISEYKIYIKQALKIFQDIKIPFSITLINITTFVLVSLKDNKLNQLINQEDSVISIVNKLYFAGFHLLTKILKKEEITFHTIGIHLTYIRKQIHEQPQQLIREFQLDIQRFYKINNI</sequence>
<accession>A0A8S1P3S3</accession>
<feature type="compositionally biased region" description="Basic and acidic residues" evidence="1">
    <location>
        <begin position="120"/>
        <end position="133"/>
    </location>
</feature>
<name>A0A8S1P3S3_PARPR</name>
<gene>
    <name evidence="3" type="ORF">PPRIM_AZ9-3.1.T1040159</name>
</gene>
<dbReference type="PANTHER" id="PTHR12771">
    <property type="entry name" value="ENGULFMENT AND CELL MOTILITY"/>
    <property type="match status" value="1"/>
</dbReference>
<feature type="domain" description="ELMO" evidence="2">
    <location>
        <begin position="237"/>
        <end position="386"/>
    </location>
</feature>
<evidence type="ECO:0000256" key="1">
    <source>
        <dbReference type="SAM" id="MobiDB-lite"/>
    </source>
</evidence>